<protein>
    <submittedName>
        <fullName evidence="7">23S rRNA (Uracil(1939)-C(5))-methyltransferase RlmD</fullName>
        <ecNumber evidence="7">2.1.1.190</ecNumber>
    </submittedName>
</protein>
<dbReference type="AlphaFoldDB" id="A0A9D0ZG19"/>
<dbReference type="Gene3D" id="2.40.50.1070">
    <property type="match status" value="1"/>
</dbReference>
<name>A0A9D0ZG19_9FIRM</name>
<dbReference type="FunFam" id="3.40.50.150:FF:000009">
    <property type="entry name" value="23S rRNA (Uracil(1939)-C(5))-methyltransferase RlmD"/>
    <property type="match status" value="1"/>
</dbReference>
<dbReference type="SUPFAM" id="SSF53335">
    <property type="entry name" value="S-adenosyl-L-methionine-dependent methyltransferases"/>
    <property type="match status" value="1"/>
</dbReference>
<dbReference type="NCBIfam" id="TIGR00479">
    <property type="entry name" value="rumA"/>
    <property type="match status" value="1"/>
</dbReference>
<accession>A0A9D0ZG19</accession>
<proteinExistence type="inferred from homology"/>
<evidence type="ECO:0000256" key="2">
    <source>
        <dbReference type="ARBA" id="ARBA00022679"/>
    </source>
</evidence>
<dbReference type="EC" id="2.1.1.190" evidence="7"/>
<keyword evidence="1 4" id="KW-0489">Methyltransferase</keyword>
<feature type="binding site" evidence="4">
    <location>
        <position position="285"/>
    </location>
    <ligand>
        <name>S-adenosyl-L-methionine</name>
        <dbReference type="ChEBI" id="CHEBI:59789"/>
    </ligand>
</feature>
<dbReference type="Pfam" id="PF05958">
    <property type="entry name" value="tRNA_U5-meth_tr"/>
    <property type="match status" value="1"/>
</dbReference>
<comment type="similarity">
    <text evidence="4">Belongs to the class I-like SAM-binding methyltransferase superfamily. RNA M5U methyltransferase family.</text>
</comment>
<dbReference type="FunFam" id="2.40.50.1070:FF:000003">
    <property type="entry name" value="23S rRNA (Uracil-5-)-methyltransferase RumA"/>
    <property type="match status" value="1"/>
</dbReference>
<dbReference type="InterPro" id="IPR010280">
    <property type="entry name" value="U5_MeTrfase_fam"/>
</dbReference>
<dbReference type="SUPFAM" id="SSF50249">
    <property type="entry name" value="Nucleic acid-binding proteins"/>
    <property type="match status" value="1"/>
</dbReference>
<keyword evidence="2 4" id="KW-0808">Transferase</keyword>
<organism evidence="7 8">
    <name type="scientific">Candidatus Scatavimonas merdigallinarum</name>
    <dbReference type="NCBI Taxonomy" id="2840914"/>
    <lineage>
        <taxon>Bacteria</taxon>
        <taxon>Bacillati</taxon>
        <taxon>Bacillota</taxon>
        <taxon>Clostridia</taxon>
        <taxon>Eubacteriales</taxon>
        <taxon>Oscillospiraceae</taxon>
        <taxon>Oscillospiraceae incertae sedis</taxon>
        <taxon>Candidatus Scatavimonas</taxon>
    </lineage>
</organism>
<evidence type="ECO:0000313" key="7">
    <source>
        <dbReference type="EMBL" id="HIQ79798.1"/>
    </source>
</evidence>
<dbReference type="PANTHER" id="PTHR11061">
    <property type="entry name" value="RNA M5U METHYLTRANSFERASE"/>
    <property type="match status" value="1"/>
</dbReference>
<feature type="active site" evidence="5">
    <location>
        <position position="410"/>
    </location>
</feature>
<dbReference type="PANTHER" id="PTHR11061:SF30">
    <property type="entry name" value="TRNA (URACIL(54)-C(5))-METHYLTRANSFERASE"/>
    <property type="match status" value="1"/>
</dbReference>
<dbReference type="EMBL" id="DVFW01000005">
    <property type="protein sequence ID" value="HIQ79798.1"/>
    <property type="molecule type" value="Genomic_DNA"/>
</dbReference>
<dbReference type="PROSITE" id="PS01230">
    <property type="entry name" value="TRMA_1"/>
    <property type="match status" value="1"/>
</dbReference>
<dbReference type="InterPro" id="IPR030390">
    <property type="entry name" value="MeTrfase_TrmA_AS"/>
</dbReference>
<dbReference type="InterPro" id="IPR029063">
    <property type="entry name" value="SAM-dependent_MTases_sf"/>
</dbReference>
<gene>
    <name evidence="7" type="primary">rlmD</name>
    <name evidence="7" type="ORF">IAD32_00755</name>
</gene>
<dbReference type="GO" id="GO:0070041">
    <property type="term" value="F:rRNA (uridine-C5-)-methyltransferase activity"/>
    <property type="evidence" value="ECO:0007669"/>
    <property type="project" value="TreeGrafter"/>
</dbReference>
<dbReference type="PROSITE" id="PS51687">
    <property type="entry name" value="SAM_MT_RNA_M5U"/>
    <property type="match status" value="1"/>
</dbReference>
<evidence type="ECO:0000256" key="5">
    <source>
        <dbReference type="PROSITE-ProRule" id="PRU10015"/>
    </source>
</evidence>
<dbReference type="GO" id="GO:0070475">
    <property type="term" value="P:rRNA base methylation"/>
    <property type="evidence" value="ECO:0007669"/>
    <property type="project" value="TreeGrafter"/>
</dbReference>
<dbReference type="Gene3D" id="3.40.50.150">
    <property type="entry name" value="Vaccinia Virus protein VP39"/>
    <property type="match status" value="1"/>
</dbReference>
<feature type="binding site" evidence="4">
    <location>
        <position position="314"/>
    </location>
    <ligand>
        <name>S-adenosyl-L-methionine</name>
        <dbReference type="ChEBI" id="CHEBI:59789"/>
    </ligand>
</feature>
<dbReference type="InterPro" id="IPR002792">
    <property type="entry name" value="TRAM_dom"/>
</dbReference>
<reference evidence="7" key="2">
    <citation type="journal article" date="2021" name="PeerJ">
        <title>Extensive microbial diversity within the chicken gut microbiome revealed by metagenomics and culture.</title>
        <authorList>
            <person name="Gilroy R."/>
            <person name="Ravi A."/>
            <person name="Getino M."/>
            <person name="Pursley I."/>
            <person name="Horton D.L."/>
            <person name="Alikhan N.F."/>
            <person name="Baker D."/>
            <person name="Gharbi K."/>
            <person name="Hall N."/>
            <person name="Watson M."/>
            <person name="Adriaenssens E.M."/>
            <person name="Foster-Nyarko E."/>
            <person name="Jarju S."/>
            <person name="Secka A."/>
            <person name="Antonio M."/>
            <person name="Oren A."/>
            <person name="Chaudhuri R.R."/>
            <person name="La Ragione R."/>
            <person name="Hildebrand F."/>
            <person name="Pallen M.J."/>
        </authorList>
    </citation>
    <scope>NUCLEOTIDE SEQUENCE</scope>
    <source>
        <strain evidence="7">ChiSjej1B19-3389</strain>
    </source>
</reference>
<evidence type="ECO:0000256" key="4">
    <source>
        <dbReference type="PROSITE-ProRule" id="PRU01024"/>
    </source>
</evidence>
<dbReference type="CDD" id="cd02440">
    <property type="entry name" value="AdoMet_MTases"/>
    <property type="match status" value="1"/>
</dbReference>
<dbReference type="Proteomes" id="UP000886787">
    <property type="component" value="Unassembled WGS sequence"/>
</dbReference>
<feature type="binding site" evidence="4">
    <location>
        <position position="383"/>
    </location>
    <ligand>
        <name>S-adenosyl-L-methionine</name>
        <dbReference type="ChEBI" id="CHEBI:59789"/>
    </ligand>
</feature>
<dbReference type="PROSITE" id="PS50926">
    <property type="entry name" value="TRAM"/>
    <property type="match status" value="1"/>
</dbReference>
<evidence type="ECO:0000313" key="8">
    <source>
        <dbReference type="Proteomes" id="UP000886787"/>
    </source>
</evidence>
<dbReference type="InterPro" id="IPR012340">
    <property type="entry name" value="NA-bd_OB-fold"/>
</dbReference>
<evidence type="ECO:0000259" key="6">
    <source>
        <dbReference type="PROSITE" id="PS50926"/>
    </source>
</evidence>
<feature type="binding site" evidence="4">
    <location>
        <position position="335"/>
    </location>
    <ligand>
        <name>S-adenosyl-L-methionine</name>
        <dbReference type="ChEBI" id="CHEBI:59789"/>
    </ligand>
</feature>
<reference evidence="7" key="1">
    <citation type="submission" date="2020-10" db="EMBL/GenBank/DDBJ databases">
        <authorList>
            <person name="Gilroy R."/>
        </authorList>
    </citation>
    <scope>NUCLEOTIDE SEQUENCE</scope>
    <source>
        <strain evidence="7">ChiSjej1B19-3389</strain>
    </source>
</reference>
<comment type="caution">
    <text evidence="7">The sequence shown here is derived from an EMBL/GenBank/DDBJ whole genome shotgun (WGS) entry which is preliminary data.</text>
</comment>
<feature type="domain" description="TRAM" evidence="6">
    <location>
        <begin position="2"/>
        <end position="60"/>
    </location>
</feature>
<dbReference type="Gene3D" id="2.40.50.140">
    <property type="entry name" value="Nucleic acid-binding proteins"/>
    <property type="match status" value="1"/>
</dbReference>
<keyword evidence="3 4" id="KW-0949">S-adenosyl-L-methionine</keyword>
<feature type="active site" description="Nucleophile" evidence="4">
    <location>
        <position position="410"/>
    </location>
</feature>
<sequence>MTLKKNDCIELTITGMTAQGSGVGRYAGIAVFVANTAVGDRLKVKIIKTSKNYVIGKIEEILTPSPARIPADCEAFKSCGGCVYRHIGYESELAIKEQRVKDALARIGGFTQIRVDPIIGAPNTEGYRNKAQFPAGRGKDGRLLFGFYAFKSHRIVECNGCRLQPPAFAQTLAVIREWAVQYNLSVYNEQSHTGKLRHVYLRYGEKTGELMVCLVINGEKLEGEQALAQSLQEKIEGFQSLIININRERTNVILGKTCRTVYGPGFITDILCGLRFKLSPLSFYQINAQQAERLYEKAGEYAALEPGETLLDLYCGTGTIGLTMAGRAGMVIGVEAVKQAVLDAEENAAYNGIKNARFICADAVQAAQMLKQEGIIPDVIVLDPPRKGCDRVLVDIVAGMRPKKVVYVSCDPATLARDLKAFSQSGYIPQTVTPVDMFPRTAHVETVVLLSKGEVDSKKIRVEFSLEDMDMSEFQDGATYPQIKEYVLEHTGLKVSNLYISQIKRKCGIEVGKNYNLPKSEDSRQPQCPPEKEKAIREAFKYFGMI</sequence>
<evidence type="ECO:0000256" key="3">
    <source>
        <dbReference type="ARBA" id="ARBA00022691"/>
    </source>
</evidence>
<evidence type="ECO:0000256" key="1">
    <source>
        <dbReference type="ARBA" id="ARBA00022603"/>
    </source>
</evidence>
<dbReference type="Pfam" id="PF01938">
    <property type="entry name" value="TRAM"/>
    <property type="match status" value="1"/>
</dbReference>